<dbReference type="RefSeq" id="XP_006653346.1">
    <property type="nucleotide sequence ID" value="XM_006653283.1"/>
</dbReference>
<dbReference type="OMA" id="GMCMEDS"/>
<feature type="region of interest" description="Disordered" evidence="1">
    <location>
        <begin position="135"/>
        <end position="155"/>
    </location>
</feature>
<accession>J3LXC7</accession>
<dbReference type="HOGENOM" id="CLU_1301437_0_0_1"/>
<name>J3LXC7_ORYBR</name>
<feature type="compositionally biased region" description="Acidic residues" evidence="1">
    <location>
        <begin position="139"/>
        <end position="150"/>
    </location>
</feature>
<dbReference type="EnsemblPlants" id="OB04G18020.1">
    <property type="protein sequence ID" value="OB04G18020.1"/>
    <property type="gene ID" value="OB04G18020"/>
</dbReference>
<protein>
    <submittedName>
        <fullName evidence="2">Uncharacterized protein</fullName>
    </submittedName>
</protein>
<evidence type="ECO:0000256" key="1">
    <source>
        <dbReference type="SAM" id="MobiDB-lite"/>
    </source>
</evidence>
<evidence type="ECO:0000313" key="2">
    <source>
        <dbReference type="EnsemblPlants" id="OB04G18020.1"/>
    </source>
</evidence>
<feature type="region of interest" description="Disordered" evidence="1">
    <location>
        <begin position="40"/>
        <end position="64"/>
    </location>
</feature>
<dbReference type="KEGG" id="obr:102720323"/>
<dbReference type="GeneID" id="102720323"/>
<feature type="compositionally biased region" description="Polar residues" evidence="1">
    <location>
        <begin position="41"/>
        <end position="56"/>
    </location>
</feature>
<keyword evidence="3" id="KW-1185">Reference proteome</keyword>
<sequence>MAAITLEMVAAWLQQQNREGPAGTVGEEGEANIGSMDLRAENSSSEVPPTLQQDQPYDSEAGHVSHAPWMSHSYTSSNLFDSTVGMGDMAFNSIDLFDSSEDEDTYGSEDLYDEESSDYSVYTPTSVLSPALSSILGTTDDESDNDDDVSDGGSSASVPYSNVVVGCCICHVFFMVPKQTNVCPQCGTGNLVRFDGNAII</sequence>
<reference evidence="2" key="2">
    <citation type="submission" date="2013-04" db="UniProtKB">
        <authorList>
            <consortium name="EnsemblPlants"/>
        </authorList>
    </citation>
    <scope>IDENTIFICATION</scope>
</reference>
<dbReference type="Gramene" id="OB04G18020.1">
    <property type="protein sequence ID" value="OB04G18020.1"/>
    <property type="gene ID" value="OB04G18020"/>
</dbReference>
<dbReference type="OrthoDB" id="692975at2759"/>
<evidence type="ECO:0000313" key="3">
    <source>
        <dbReference type="Proteomes" id="UP000006038"/>
    </source>
</evidence>
<dbReference type="AlphaFoldDB" id="J3LXC7"/>
<dbReference type="Proteomes" id="UP000006038">
    <property type="component" value="Chromosome 4"/>
</dbReference>
<reference evidence="2" key="1">
    <citation type="journal article" date="2013" name="Nat. Commun.">
        <title>Whole-genome sequencing of Oryza brachyantha reveals mechanisms underlying Oryza genome evolution.</title>
        <authorList>
            <person name="Chen J."/>
            <person name="Huang Q."/>
            <person name="Gao D."/>
            <person name="Wang J."/>
            <person name="Lang Y."/>
            <person name="Liu T."/>
            <person name="Li B."/>
            <person name="Bai Z."/>
            <person name="Luis Goicoechea J."/>
            <person name="Liang C."/>
            <person name="Chen C."/>
            <person name="Zhang W."/>
            <person name="Sun S."/>
            <person name="Liao Y."/>
            <person name="Zhang X."/>
            <person name="Yang L."/>
            <person name="Song C."/>
            <person name="Wang M."/>
            <person name="Shi J."/>
            <person name="Liu G."/>
            <person name="Liu J."/>
            <person name="Zhou H."/>
            <person name="Zhou W."/>
            <person name="Yu Q."/>
            <person name="An N."/>
            <person name="Chen Y."/>
            <person name="Cai Q."/>
            <person name="Wang B."/>
            <person name="Liu B."/>
            <person name="Min J."/>
            <person name="Huang Y."/>
            <person name="Wu H."/>
            <person name="Li Z."/>
            <person name="Zhang Y."/>
            <person name="Yin Y."/>
            <person name="Song W."/>
            <person name="Jiang J."/>
            <person name="Jackson S.A."/>
            <person name="Wing R.A."/>
            <person name="Wang J."/>
            <person name="Chen M."/>
        </authorList>
    </citation>
    <scope>NUCLEOTIDE SEQUENCE [LARGE SCALE GENOMIC DNA]</scope>
    <source>
        <strain evidence="2">cv. IRGC 101232</strain>
    </source>
</reference>
<proteinExistence type="predicted"/>
<gene>
    <name evidence="2" type="primary">LOC102720323</name>
</gene>
<organism evidence="2">
    <name type="scientific">Oryza brachyantha</name>
    <name type="common">malo sina</name>
    <dbReference type="NCBI Taxonomy" id="4533"/>
    <lineage>
        <taxon>Eukaryota</taxon>
        <taxon>Viridiplantae</taxon>
        <taxon>Streptophyta</taxon>
        <taxon>Embryophyta</taxon>
        <taxon>Tracheophyta</taxon>
        <taxon>Spermatophyta</taxon>
        <taxon>Magnoliopsida</taxon>
        <taxon>Liliopsida</taxon>
        <taxon>Poales</taxon>
        <taxon>Poaceae</taxon>
        <taxon>BOP clade</taxon>
        <taxon>Oryzoideae</taxon>
        <taxon>Oryzeae</taxon>
        <taxon>Oryzinae</taxon>
        <taxon>Oryza</taxon>
    </lineage>
</organism>